<proteinExistence type="predicted"/>
<reference evidence="15" key="1">
    <citation type="journal article" date="2014" name="Int. J. Syst. Evol. Microbiol.">
        <title>Complete genome sequence of Corynebacterium casei LMG S-19264T (=DSM 44701T), isolated from a smear-ripened cheese.</title>
        <authorList>
            <consortium name="US DOE Joint Genome Institute (JGI-PGF)"/>
            <person name="Walter F."/>
            <person name="Albersmeier A."/>
            <person name="Kalinowski J."/>
            <person name="Ruckert C."/>
        </authorList>
    </citation>
    <scope>NUCLEOTIDE SEQUENCE</scope>
    <source>
        <strain evidence="15">JCM 12289</strain>
    </source>
</reference>
<keyword evidence="6" id="KW-1278">Translocase</keyword>
<dbReference type="PANTHER" id="PTHR43297">
    <property type="entry name" value="OLIGOPEPTIDE TRANSPORT ATP-BINDING PROTEIN APPD"/>
    <property type="match status" value="1"/>
</dbReference>
<dbReference type="GO" id="GO:0015833">
    <property type="term" value="P:peptide transport"/>
    <property type="evidence" value="ECO:0007669"/>
    <property type="project" value="InterPro"/>
</dbReference>
<protein>
    <recommendedName>
        <fullName evidence="11">Nickel import system ATP-binding protein NikD</fullName>
        <ecNumber evidence="10">7.2.2.11</ecNumber>
    </recommendedName>
</protein>
<dbReference type="GO" id="GO:0005886">
    <property type="term" value="C:plasma membrane"/>
    <property type="evidence" value="ECO:0007669"/>
    <property type="project" value="UniProtKB-SubCell"/>
</dbReference>
<keyword evidence="3" id="KW-1003">Cell membrane</keyword>
<reference evidence="15" key="3">
    <citation type="submission" date="2023-12" db="EMBL/GenBank/DDBJ databases">
        <authorList>
            <person name="Sun Q."/>
            <person name="Inoue M."/>
        </authorList>
    </citation>
    <scope>NUCLEOTIDE SEQUENCE</scope>
    <source>
        <strain evidence="15">JCM 12289</strain>
    </source>
</reference>
<dbReference type="FunFam" id="3.40.50.300:FF:000016">
    <property type="entry name" value="Oligopeptide ABC transporter ATP-binding component"/>
    <property type="match status" value="1"/>
</dbReference>
<evidence type="ECO:0000313" key="16">
    <source>
        <dbReference type="EMBL" id="UOO95977.1"/>
    </source>
</evidence>
<dbReference type="KEGG" id="hdo:MUK72_04535"/>
<evidence type="ECO:0000256" key="3">
    <source>
        <dbReference type="ARBA" id="ARBA00022475"/>
    </source>
</evidence>
<evidence type="ECO:0000256" key="10">
    <source>
        <dbReference type="ARBA" id="ARBA00039098"/>
    </source>
</evidence>
<keyword evidence="2" id="KW-0813">Transport</keyword>
<dbReference type="SMART" id="SM00382">
    <property type="entry name" value="AAA"/>
    <property type="match status" value="1"/>
</dbReference>
<dbReference type="InterPro" id="IPR017871">
    <property type="entry name" value="ABC_transporter-like_CS"/>
</dbReference>
<evidence type="ECO:0000313" key="18">
    <source>
        <dbReference type="Proteomes" id="UP001500962"/>
    </source>
</evidence>
<feature type="domain" description="ABC transporter" evidence="14">
    <location>
        <begin position="6"/>
        <end position="257"/>
    </location>
</feature>
<evidence type="ECO:0000313" key="17">
    <source>
        <dbReference type="Proteomes" id="UP000830542"/>
    </source>
</evidence>
<evidence type="ECO:0000256" key="7">
    <source>
        <dbReference type="ARBA" id="ARBA00023065"/>
    </source>
</evidence>
<evidence type="ECO:0000256" key="5">
    <source>
        <dbReference type="ARBA" id="ARBA00022840"/>
    </source>
</evidence>
<keyword evidence="5 15" id="KW-0067">ATP-binding</keyword>
<dbReference type="GO" id="GO:0015413">
    <property type="term" value="F:ABC-type nickel transporter activity"/>
    <property type="evidence" value="ECO:0007669"/>
    <property type="project" value="UniProtKB-EC"/>
</dbReference>
<dbReference type="GO" id="GO:0005524">
    <property type="term" value="F:ATP binding"/>
    <property type="evidence" value="ECO:0007669"/>
    <property type="project" value="UniProtKB-KW"/>
</dbReference>
<dbReference type="Proteomes" id="UP001500962">
    <property type="component" value="Unassembled WGS sequence"/>
</dbReference>
<dbReference type="Gene3D" id="3.40.50.300">
    <property type="entry name" value="P-loop containing nucleotide triphosphate hydrolases"/>
    <property type="match status" value="1"/>
</dbReference>
<dbReference type="InterPro" id="IPR013563">
    <property type="entry name" value="Oligopep_ABC_C"/>
</dbReference>
<evidence type="ECO:0000256" key="1">
    <source>
        <dbReference type="ARBA" id="ARBA00004202"/>
    </source>
</evidence>
<evidence type="ECO:0000256" key="8">
    <source>
        <dbReference type="ARBA" id="ARBA00023136"/>
    </source>
</evidence>
<organism evidence="15 18">
    <name type="scientific">Halococcus dombrowskii</name>
    <dbReference type="NCBI Taxonomy" id="179637"/>
    <lineage>
        <taxon>Archaea</taxon>
        <taxon>Methanobacteriati</taxon>
        <taxon>Methanobacteriota</taxon>
        <taxon>Stenosarchaea group</taxon>
        <taxon>Halobacteria</taxon>
        <taxon>Halobacteriales</taxon>
        <taxon>Halococcaceae</taxon>
        <taxon>Halococcus</taxon>
    </lineage>
</organism>
<dbReference type="SUPFAM" id="SSF52540">
    <property type="entry name" value="P-loop containing nucleoside triphosphate hydrolases"/>
    <property type="match status" value="1"/>
</dbReference>
<dbReference type="EMBL" id="CP095005">
    <property type="protein sequence ID" value="UOO95977.1"/>
    <property type="molecule type" value="Genomic_DNA"/>
</dbReference>
<dbReference type="NCBIfam" id="TIGR01727">
    <property type="entry name" value="oligo_HPY"/>
    <property type="match status" value="1"/>
</dbReference>
<evidence type="ECO:0000256" key="2">
    <source>
        <dbReference type="ARBA" id="ARBA00022448"/>
    </source>
</evidence>
<dbReference type="AlphaFoldDB" id="A0AAV3SJX9"/>
<comment type="subunit">
    <text evidence="9">The complex is composed of two ATP-binding proteins (NikD and NikE), two transmembrane proteins (NikB and NikC) and a solute-binding protein (NikA).</text>
</comment>
<evidence type="ECO:0000259" key="14">
    <source>
        <dbReference type="PROSITE" id="PS50893"/>
    </source>
</evidence>
<reference evidence="16" key="2">
    <citation type="submission" date="2022-04" db="EMBL/GenBank/DDBJ databases">
        <title>Sequencing and genomic assembly of Halococcus dombrowskii.</title>
        <authorList>
            <person name="Lim S.W."/>
            <person name="MacLea K.S."/>
        </authorList>
    </citation>
    <scope>NUCLEOTIDE SEQUENCE</scope>
    <source>
        <strain evidence="16">H4</strain>
    </source>
</reference>
<feature type="compositionally biased region" description="Polar residues" evidence="13">
    <location>
        <begin position="341"/>
        <end position="350"/>
    </location>
</feature>
<keyword evidence="7" id="KW-0406">Ion transport</keyword>
<dbReference type="CDD" id="cd03257">
    <property type="entry name" value="ABC_NikE_OppD_transporters"/>
    <property type="match status" value="1"/>
</dbReference>
<evidence type="ECO:0000256" key="11">
    <source>
        <dbReference type="ARBA" id="ARBA00044143"/>
    </source>
</evidence>
<evidence type="ECO:0000256" key="9">
    <source>
        <dbReference type="ARBA" id="ARBA00038669"/>
    </source>
</evidence>
<dbReference type="Pfam" id="PF00005">
    <property type="entry name" value="ABC_tran"/>
    <property type="match status" value="1"/>
</dbReference>
<feature type="region of interest" description="Disordered" evidence="13">
    <location>
        <begin position="321"/>
        <end position="360"/>
    </location>
</feature>
<name>A0AAV3SJX9_HALDO</name>
<dbReference type="GeneID" id="71761089"/>
<dbReference type="RefSeq" id="WP_244704331.1">
    <property type="nucleotide sequence ID" value="NZ_BAAADN010000046.1"/>
</dbReference>
<dbReference type="Proteomes" id="UP000830542">
    <property type="component" value="Chromosome"/>
</dbReference>
<keyword evidence="17" id="KW-1185">Reference proteome</keyword>
<dbReference type="GO" id="GO:0016887">
    <property type="term" value="F:ATP hydrolysis activity"/>
    <property type="evidence" value="ECO:0007669"/>
    <property type="project" value="InterPro"/>
</dbReference>
<accession>A0AAV3SJX9</accession>
<evidence type="ECO:0000256" key="4">
    <source>
        <dbReference type="ARBA" id="ARBA00022741"/>
    </source>
</evidence>
<comment type="catalytic activity">
    <reaction evidence="12">
        <text>Ni(2+)(out) + ATP + H2O = Ni(2+)(in) + ADP + phosphate + H(+)</text>
        <dbReference type="Rhea" id="RHEA:15557"/>
        <dbReference type="ChEBI" id="CHEBI:15377"/>
        <dbReference type="ChEBI" id="CHEBI:15378"/>
        <dbReference type="ChEBI" id="CHEBI:30616"/>
        <dbReference type="ChEBI" id="CHEBI:43474"/>
        <dbReference type="ChEBI" id="CHEBI:49786"/>
        <dbReference type="ChEBI" id="CHEBI:456216"/>
        <dbReference type="EC" id="7.2.2.11"/>
    </reaction>
    <physiologicalReaction direction="left-to-right" evidence="12">
        <dbReference type="Rhea" id="RHEA:15558"/>
    </physiologicalReaction>
</comment>
<sequence>MTDPLLSVNDLRTHFETNDGTVLAVDGVSFGVEQGETVCLVGESGSGKTVACESITKLLPMPPGKLVGGRIDFDGRDLTDCSPGQLSDVRGERIAHVFQNPQGALDPVYSVGAQLVEAIRLHRDISKRAAREHGIELLDKVGIPEAATRFDEYPHEFSGGMKQRVVIAMALAAEPDLLIADEPTTALDVTTQAGILDLLNDIKAERDMAILFVTHDLGVVAEMADRMVVMYAGKVMERGDVHDVFETPAHPYTQALLRCLPGRGERRETIGGEFPNPTDPPTGCRFHPRCPHAVEDCIGGEQPPLEPANNNETHRAACVFYDEDHDTEVVQESAADRAAQPSEQSKQQTDGGHATEGGNR</sequence>
<evidence type="ECO:0000256" key="13">
    <source>
        <dbReference type="SAM" id="MobiDB-lite"/>
    </source>
</evidence>
<dbReference type="EC" id="7.2.2.11" evidence="10"/>
<dbReference type="InterPro" id="IPR050388">
    <property type="entry name" value="ABC_Ni/Peptide_Import"/>
</dbReference>
<dbReference type="EMBL" id="BAAADN010000046">
    <property type="protein sequence ID" value="GAA0469913.1"/>
    <property type="molecule type" value="Genomic_DNA"/>
</dbReference>
<gene>
    <name evidence="15" type="ORF">GCM10008985_28610</name>
    <name evidence="16" type="ORF">MUK72_04535</name>
</gene>
<dbReference type="PROSITE" id="PS50893">
    <property type="entry name" value="ABC_TRANSPORTER_2"/>
    <property type="match status" value="1"/>
</dbReference>
<dbReference type="InterPro" id="IPR003593">
    <property type="entry name" value="AAA+_ATPase"/>
</dbReference>
<dbReference type="PROSITE" id="PS00211">
    <property type="entry name" value="ABC_TRANSPORTER_1"/>
    <property type="match status" value="1"/>
</dbReference>
<dbReference type="PANTHER" id="PTHR43297:SF13">
    <property type="entry name" value="NICKEL ABC TRANSPORTER, ATP-BINDING PROTEIN"/>
    <property type="match status" value="1"/>
</dbReference>
<evidence type="ECO:0000313" key="15">
    <source>
        <dbReference type="EMBL" id="GAA0469913.1"/>
    </source>
</evidence>
<evidence type="ECO:0000256" key="6">
    <source>
        <dbReference type="ARBA" id="ARBA00022967"/>
    </source>
</evidence>
<evidence type="ECO:0000256" key="12">
    <source>
        <dbReference type="ARBA" id="ARBA00048610"/>
    </source>
</evidence>
<keyword evidence="4" id="KW-0547">Nucleotide-binding</keyword>
<comment type="subcellular location">
    <subcellularLocation>
        <location evidence="1">Cell membrane</location>
        <topology evidence="1">Peripheral membrane protein</topology>
    </subcellularLocation>
</comment>
<keyword evidence="8" id="KW-0472">Membrane</keyword>
<dbReference type="InterPro" id="IPR003439">
    <property type="entry name" value="ABC_transporter-like_ATP-bd"/>
</dbReference>
<dbReference type="Pfam" id="PF08352">
    <property type="entry name" value="oligo_HPY"/>
    <property type="match status" value="1"/>
</dbReference>
<dbReference type="InterPro" id="IPR027417">
    <property type="entry name" value="P-loop_NTPase"/>
</dbReference>